<dbReference type="GO" id="GO:0005524">
    <property type="term" value="F:ATP binding"/>
    <property type="evidence" value="ECO:0007669"/>
    <property type="project" value="UniProtKB-UniRule"/>
</dbReference>
<dbReference type="Gene3D" id="1.10.510.10">
    <property type="entry name" value="Transferase(Phosphotransferase) domain 1"/>
    <property type="match status" value="1"/>
</dbReference>
<feature type="compositionally biased region" description="Basic and acidic residues" evidence="14">
    <location>
        <begin position="677"/>
        <end position="689"/>
    </location>
</feature>
<dbReference type="InterPro" id="IPR036390">
    <property type="entry name" value="WH_DNA-bd_sf"/>
</dbReference>
<dbReference type="SMART" id="SM00364">
    <property type="entry name" value="LRR_BAC"/>
    <property type="match status" value="4"/>
</dbReference>
<evidence type="ECO:0000256" key="12">
    <source>
        <dbReference type="ARBA" id="ARBA00048679"/>
    </source>
</evidence>
<dbReference type="FunCoup" id="F0ZSM8">
    <property type="interactions" value="80"/>
</dbReference>
<evidence type="ECO:0000256" key="5">
    <source>
        <dbReference type="ARBA" id="ARBA00022679"/>
    </source>
</evidence>
<dbReference type="GO" id="GO:0004672">
    <property type="term" value="F:protein kinase activity"/>
    <property type="evidence" value="ECO:0000318"/>
    <property type="project" value="GO_Central"/>
</dbReference>
<dbReference type="EMBL" id="GL871160">
    <property type="protein sequence ID" value="EGC33072.1"/>
    <property type="molecule type" value="Genomic_DNA"/>
</dbReference>
<gene>
    <name evidence="18" type="primary">roco8</name>
    <name evidence="18" type="ORF">DICPUDRAFT_56686</name>
</gene>
<dbReference type="SUPFAM" id="SSF52058">
    <property type="entry name" value="L domain-like"/>
    <property type="match status" value="1"/>
</dbReference>
<dbReference type="InterPro" id="IPR000719">
    <property type="entry name" value="Prot_kinase_dom"/>
</dbReference>
<dbReference type="SMART" id="SM00049">
    <property type="entry name" value="DEP"/>
    <property type="match status" value="2"/>
</dbReference>
<dbReference type="CDD" id="cd04371">
    <property type="entry name" value="DEP"/>
    <property type="match status" value="2"/>
</dbReference>
<dbReference type="Proteomes" id="UP000001064">
    <property type="component" value="Unassembled WGS sequence"/>
</dbReference>
<dbReference type="GO" id="GO:0005737">
    <property type="term" value="C:cytoplasm"/>
    <property type="evidence" value="ECO:0000318"/>
    <property type="project" value="GO_Central"/>
</dbReference>
<accession>F0ZSM8</accession>
<keyword evidence="10" id="KW-0342">GTP-binding</keyword>
<evidence type="ECO:0000256" key="7">
    <source>
        <dbReference type="ARBA" id="ARBA00022741"/>
    </source>
</evidence>
<dbReference type="OrthoDB" id="4062651at2759"/>
<dbReference type="InterPro" id="IPR027417">
    <property type="entry name" value="P-loop_NTPase"/>
</dbReference>
<dbReference type="Gene3D" id="1.10.10.10">
    <property type="entry name" value="Winged helix-like DNA-binding domain superfamily/Winged helix DNA-binding domain"/>
    <property type="match status" value="3"/>
</dbReference>
<dbReference type="STRING" id="5786.F0ZSM8"/>
<dbReference type="Pfam" id="PF16095">
    <property type="entry name" value="COR-A"/>
    <property type="match status" value="1"/>
</dbReference>
<evidence type="ECO:0000256" key="1">
    <source>
        <dbReference type="ARBA" id="ARBA00008171"/>
    </source>
</evidence>
<dbReference type="InterPro" id="IPR020859">
    <property type="entry name" value="ROC"/>
</dbReference>
<evidence type="ECO:0000256" key="8">
    <source>
        <dbReference type="ARBA" id="ARBA00022777"/>
    </source>
</evidence>
<evidence type="ECO:0000256" key="6">
    <source>
        <dbReference type="ARBA" id="ARBA00022737"/>
    </source>
</evidence>
<protein>
    <recommendedName>
        <fullName evidence="2">non-specific serine/threonine protein kinase</fullName>
        <ecNumber evidence="2">2.7.11.1</ecNumber>
    </recommendedName>
</protein>
<dbReference type="EC" id="2.7.11.1" evidence="2"/>
<keyword evidence="4" id="KW-0433">Leucine-rich repeat</keyword>
<evidence type="ECO:0000259" key="16">
    <source>
        <dbReference type="PROSITE" id="PS50186"/>
    </source>
</evidence>
<name>F0ZSM8_DICPU</name>
<dbReference type="PROSITE" id="PS50011">
    <property type="entry name" value="PROTEIN_KINASE_DOM"/>
    <property type="match status" value="1"/>
</dbReference>
<comment type="similarity">
    <text evidence="1">Belongs to the protein kinase superfamily. TKL Ser/Thr protein kinase family. ROCO subfamily.</text>
</comment>
<dbReference type="PROSITE" id="PS00107">
    <property type="entry name" value="PROTEIN_KINASE_ATP"/>
    <property type="match status" value="1"/>
</dbReference>
<dbReference type="KEGG" id="dpp:DICPUDRAFT_56686"/>
<dbReference type="Pfam" id="PF07714">
    <property type="entry name" value="PK_Tyr_Ser-Thr"/>
    <property type="match status" value="1"/>
</dbReference>
<dbReference type="InterPro" id="IPR017441">
    <property type="entry name" value="Protein_kinase_ATP_BS"/>
</dbReference>
<keyword evidence="9 13" id="KW-0067">ATP-binding</keyword>
<evidence type="ECO:0000256" key="13">
    <source>
        <dbReference type="PROSITE-ProRule" id="PRU10141"/>
    </source>
</evidence>
<keyword evidence="7 13" id="KW-0547">Nucleotide-binding</keyword>
<feature type="region of interest" description="Disordered" evidence="14">
    <location>
        <begin position="660"/>
        <end position="693"/>
    </location>
</feature>
<dbReference type="PANTHER" id="PTHR44329">
    <property type="entry name" value="SERINE/THREONINE-PROTEIN KINASE TNNI3K-RELATED"/>
    <property type="match status" value="1"/>
</dbReference>
<dbReference type="InParanoid" id="F0ZSM8"/>
<dbReference type="SMART" id="SM00369">
    <property type="entry name" value="LRR_TYP"/>
    <property type="match status" value="3"/>
</dbReference>
<evidence type="ECO:0000259" key="17">
    <source>
        <dbReference type="PROSITE" id="PS51424"/>
    </source>
</evidence>
<evidence type="ECO:0000313" key="19">
    <source>
        <dbReference type="Proteomes" id="UP000001064"/>
    </source>
</evidence>
<feature type="compositionally biased region" description="Low complexity" evidence="14">
    <location>
        <begin position="1372"/>
        <end position="1383"/>
    </location>
</feature>
<sequence>MIQFDQLKNKIQSENGFIRRDRSYLYKTYKNCFIGYEAVDWLYSNCPNMTSREDAVKIGQQLLDEGVICSVVGSEPFKDDYIFYEFEDTKVGNLRYSSTGKNSTFNKIITTVNSINSQISLMVPLSSSPSSSLTSSNEKNRRTSQPPPVFNQPPNGYNSNSYNKKHHRYSINDLQKVVLEDLNTVTLVKDELIMLSQELMNGDKGVKLQKKKKGNTTIQCFSGSQLVDWLVKKLEISRKECTNIGSALMHLNIFIEVGPIIGGGGVVMSGTLSSTIPSSISLNTISSTSNTSSTAIPINNNIGNGNNINITNSSFFSPLSSSSSSVFSSSPSSGMLSLSTSSLPGFDNRTMEDSNEIFYEFLTKPEAIINHVSMKKLDDLCLAHKSVQTIPTTIINTSKYLRILDLSFNQLSDFHQLESIATLYNLESLNLSHNQLSNIPSSFSRLELLSKLNLNHNNFVNIPIPVYQLFNLEELSVSGNQLTSITDMIGQLRLLERIDLRNNKISKIPKELGLLVRLKSFNVSGYNKITELPPFLSTLPQLEVLEFNHDTVKSPPKEITSKGFTHIIGYLKDLFEGTETLPYIKLMILGREKSGRSSLAKALSKSQTKSLSKQSASFLKKVTSAEVFLNEPIEINELKLDLPSESFYGIPSSNSSNNLTSLNSSGSLMPPPSSTPSRKDSLTSTPEKKRPQKRSLKLMIYDFKMPSLDVYYHTHQFFLSERAFYLITFDITKDIRYSGIDFWVDSIKKKTRDAPIYIVATHIDCFNQYGGDIMVPLNEVEGYLNQHSLEVTGVIGVSSTTLRNIDLLKQEIIKTLLNQQQQQQSYYGSNNNNPNSYWINERIPSIYLTLESNLQEEAKKRPIVSWEEYQNIAKLSNFTSPQSYEKLIRATNTLNRWGSIVWFEDAKSSLKDIVILDPQWLSDCFFKLLMAKHQYINSDGILLLSSLKNVWKPNIVPEIFHIKLLKLLERYQILYTLKNNSNVLQPSNHQSPTISPNTSIQNMAYSLESRSISSPLPTVSLSAEISSNLISNSSQSAFILPDNNITTTTGAMSSASPKLLRNSLKNLKSTDTSSVNSSNPLANSTHIGINLSSQFISFNRIIIPCLLPSSKPSHLSSLWDTWSGEEEHQIGRYFQFKNSPKTCFDRLMVRFLYMMEPIVYWSSGILFRKHPTYKENIKDSLTSCGTLVEFDPSTQQLQIRVRGHEFEACAKLFQIILENVDTILKDYQINQTYTFIPCSCSSECRDLPHLYSIDLIEETFGKGESYVKCPVTQKLVLLSKMAPDITLSSVSSNKKILKEDLLHLEEIGIGGFARVFKGIYKSETIAIKQLNFERMDLIDSTTTNQIQINNSANSSPSSLSFSSTSLPPPPVNNLNSNNNNNTINGNILAQSSNKILQRNLSASSLSSNSSNEDSLNQVSQSKLSAIYEFRREVWLMSGLSHPNIVQMKGFCFEPYSIIMEYMNLGNLSIYLKKKKEEGQQLSWSLVLKIAIDIASGMAFLHNITPPLVHRDLKSPNILLATDPNDPSNIIAKLSDFGLSRTVVQSFVSKVVDNPTWLAPEVLKGFEYNEKGDIYSYGMILWELYHMELPFEEFDFKFMSTLEDNILSGLRPSINQNCNRMYASLITKCWSSDPNLRPSFNSILKSLKEIKEQ</sequence>
<evidence type="ECO:0000313" key="18">
    <source>
        <dbReference type="EMBL" id="EGC33072.1"/>
    </source>
</evidence>
<dbReference type="PROSITE" id="PS51424">
    <property type="entry name" value="ROC"/>
    <property type="match status" value="1"/>
</dbReference>
<dbReference type="Pfam" id="PF13855">
    <property type="entry name" value="LRR_8"/>
    <property type="match status" value="1"/>
</dbReference>
<dbReference type="InterPro" id="IPR008271">
    <property type="entry name" value="Ser/Thr_kinase_AS"/>
</dbReference>
<feature type="domain" description="DEP" evidence="16">
    <location>
        <begin position="13"/>
        <end position="88"/>
    </location>
</feature>
<keyword evidence="3" id="KW-0723">Serine/threonine-protein kinase</keyword>
<feature type="compositionally biased region" description="Polar residues" evidence="14">
    <location>
        <begin position="152"/>
        <end position="162"/>
    </location>
</feature>
<dbReference type="GO" id="GO:0004674">
    <property type="term" value="F:protein serine/threonine kinase activity"/>
    <property type="evidence" value="ECO:0007669"/>
    <property type="project" value="UniProtKB-KW"/>
</dbReference>
<dbReference type="PROSITE" id="PS00108">
    <property type="entry name" value="PROTEIN_KINASE_ST"/>
    <property type="match status" value="1"/>
</dbReference>
<comment type="catalytic activity">
    <reaction evidence="12">
        <text>L-seryl-[protein] + ATP = O-phospho-L-seryl-[protein] + ADP + H(+)</text>
        <dbReference type="Rhea" id="RHEA:17989"/>
        <dbReference type="Rhea" id="RHEA-COMP:9863"/>
        <dbReference type="Rhea" id="RHEA-COMP:11604"/>
        <dbReference type="ChEBI" id="CHEBI:15378"/>
        <dbReference type="ChEBI" id="CHEBI:29999"/>
        <dbReference type="ChEBI" id="CHEBI:30616"/>
        <dbReference type="ChEBI" id="CHEBI:83421"/>
        <dbReference type="ChEBI" id="CHEBI:456216"/>
        <dbReference type="EC" id="2.7.11.1"/>
    </reaction>
</comment>
<dbReference type="InterPro" id="IPR032171">
    <property type="entry name" value="COR-A"/>
</dbReference>
<feature type="domain" description="Protein kinase" evidence="15">
    <location>
        <begin position="1301"/>
        <end position="1652"/>
    </location>
</feature>
<feature type="domain" description="Roc" evidence="17">
    <location>
        <begin position="577"/>
        <end position="819"/>
    </location>
</feature>
<evidence type="ECO:0000259" key="15">
    <source>
        <dbReference type="PROSITE" id="PS50011"/>
    </source>
</evidence>
<dbReference type="GO" id="GO:0035556">
    <property type="term" value="P:intracellular signal transduction"/>
    <property type="evidence" value="ECO:0007669"/>
    <property type="project" value="InterPro"/>
</dbReference>
<feature type="compositionally biased region" description="Low complexity" evidence="14">
    <location>
        <begin position="1348"/>
        <end position="1365"/>
    </location>
</feature>
<feature type="compositionally biased region" description="Low complexity" evidence="14">
    <location>
        <begin position="126"/>
        <end position="136"/>
    </location>
</feature>
<dbReference type="SMART" id="SM00220">
    <property type="entry name" value="S_TKc"/>
    <property type="match status" value="1"/>
</dbReference>
<dbReference type="PROSITE" id="PS50186">
    <property type="entry name" value="DEP"/>
    <property type="match status" value="1"/>
</dbReference>
<reference evidence="19" key="1">
    <citation type="journal article" date="2011" name="Genome Biol.">
        <title>Comparative genomics of the social amoebae Dictyostelium discoideum and Dictyostelium purpureum.</title>
        <authorList>
            <consortium name="US DOE Joint Genome Institute (JGI-PGF)"/>
            <person name="Sucgang R."/>
            <person name="Kuo A."/>
            <person name="Tian X."/>
            <person name="Salerno W."/>
            <person name="Parikh A."/>
            <person name="Feasley C.L."/>
            <person name="Dalin E."/>
            <person name="Tu H."/>
            <person name="Huang E."/>
            <person name="Barry K."/>
            <person name="Lindquist E."/>
            <person name="Shapiro H."/>
            <person name="Bruce D."/>
            <person name="Schmutz J."/>
            <person name="Salamov A."/>
            <person name="Fey P."/>
            <person name="Gaudet P."/>
            <person name="Anjard C."/>
            <person name="Babu M.M."/>
            <person name="Basu S."/>
            <person name="Bushmanova Y."/>
            <person name="van der Wel H."/>
            <person name="Katoh-Kurasawa M."/>
            <person name="Dinh C."/>
            <person name="Coutinho P.M."/>
            <person name="Saito T."/>
            <person name="Elias M."/>
            <person name="Schaap P."/>
            <person name="Kay R.R."/>
            <person name="Henrissat B."/>
            <person name="Eichinger L."/>
            <person name="Rivero F."/>
            <person name="Putnam N.H."/>
            <person name="West C.M."/>
            <person name="Loomis W.F."/>
            <person name="Chisholm R.L."/>
            <person name="Shaulsky G."/>
            <person name="Strassmann J.E."/>
            <person name="Queller D.C."/>
            <person name="Kuspa A."/>
            <person name="Grigoriev I.V."/>
        </authorList>
    </citation>
    <scope>NUCLEOTIDE SEQUENCE [LARGE SCALE GENOMIC DNA]</scope>
    <source>
        <strain evidence="19">QSDP1</strain>
    </source>
</reference>
<comment type="catalytic activity">
    <reaction evidence="11">
        <text>L-threonyl-[protein] + ATP = O-phospho-L-threonyl-[protein] + ADP + H(+)</text>
        <dbReference type="Rhea" id="RHEA:46608"/>
        <dbReference type="Rhea" id="RHEA-COMP:11060"/>
        <dbReference type="Rhea" id="RHEA-COMP:11605"/>
        <dbReference type="ChEBI" id="CHEBI:15378"/>
        <dbReference type="ChEBI" id="CHEBI:30013"/>
        <dbReference type="ChEBI" id="CHEBI:30616"/>
        <dbReference type="ChEBI" id="CHEBI:61977"/>
        <dbReference type="ChEBI" id="CHEBI:456216"/>
        <dbReference type="EC" id="2.7.11.1"/>
    </reaction>
</comment>
<dbReference type="InterPro" id="IPR003591">
    <property type="entry name" value="Leu-rich_rpt_typical-subtyp"/>
</dbReference>
<dbReference type="Pfam" id="PF25497">
    <property type="entry name" value="COR-B"/>
    <property type="match status" value="1"/>
</dbReference>
<dbReference type="GeneID" id="10504775"/>
<dbReference type="SUPFAM" id="SSF52540">
    <property type="entry name" value="P-loop containing nucleoside triphosphate hydrolases"/>
    <property type="match status" value="1"/>
</dbReference>
<dbReference type="CDD" id="cd13999">
    <property type="entry name" value="STKc_MAP3K-like"/>
    <property type="match status" value="1"/>
</dbReference>
<dbReference type="eggNOG" id="KOG0192">
    <property type="taxonomic scope" value="Eukaryota"/>
</dbReference>
<dbReference type="Gene3D" id="3.80.10.10">
    <property type="entry name" value="Ribonuclease Inhibitor"/>
    <property type="match status" value="1"/>
</dbReference>
<dbReference type="InterPro" id="IPR032675">
    <property type="entry name" value="LRR_dom_sf"/>
</dbReference>
<evidence type="ECO:0000256" key="4">
    <source>
        <dbReference type="ARBA" id="ARBA00022614"/>
    </source>
</evidence>
<evidence type="ECO:0000256" key="11">
    <source>
        <dbReference type="ARBA" id="ARBA00047899"/>
    </source>
</evidence>
<feature type="region of interest" description="Disordered" evidence="14">
    <location>
        <begin position="126"/>
        <end position="164"/>
    </location>
</feature>
<evidence type="ECO:0000256" key="10">
    <source>
        <dbReference type="ARBA" id="ARBA00023134"/>
    </source>
</evidence>
<dbReference type="InterPro" id="IPR051681">
    <property type="entry name" value="Ser/Thr_Kinases-Pseudokinases"/>
</dbReference>
<keyword evidence="8" id="KW-0418">Kinase</keyword>
<dbReference type="Pfam" id="PF00610">
    <property type="entry name" value="DEP"/>
    <property type="match status" value="2"/>
</dbReference>
<dbReference type="InterPro" id="IPR036388">
    <property type="entry name" value="WH-like_DNA-bd_sf"/>
</dbReference>
<evidence type="ECO:0000256" key="14">
    <source>
        <dbReference type="SAM" id="MobiDB-lite"/>
    </source>
</evidence>
<dbReference type="SUPFAM" id="SSF56112">
    <property type="entry name" value="Protein kinase-like (PK-like)"/>
    <property type="match status" value="1"/>
</dbReference>
<dbReference type="GO" id="GO:0005525">
    <property type="term" value="F:GTP binding"/>
    <property type="evidence" value="ECO:0007669"/>
    <property type="project" value="UniProtKB-KW"/>
</dbReference>
<keyword evidence="19" id="KW-1185">Reference proteome</keyword>
<keyword evidence="5" id="KW-0808">Transferase</keyword>
<dbReference type="eggNOG" id="KOG0619">
    <property type="taxonomic scope" value="Eukaryota"/>
</dbReference>
<feature type="binding site" evidence="13">
    <location>
        <position position="1328"/>
    </location>
    <ligand>
        <name>ATP</name>
        <dbReference type="ChEBI" id="CHEBI:30616"/>
    </ligand>
</feature>
<organism evidence="18 19">
    <name type="scientific">Dictyostelium purpureum</name>
    <name type="common">Slime mold</name>
    <dbReference type="NCBI Taxonomy" id="5786"/>
    <lineage>
        <taxon>Eukaryota</taxon>
        <taxon>Amoebozoa</taxon>
        <taxon>Evosea</taxon>
        <taxon>Eumycetozoa</taxon>
        <taxon>Dictyostelia</taxon>
        <taxon>Dictyosteliales</taxon>
        <taxon>Dictyosteliaceae</taxon>
        <taxon>Dictyostelium</taxon>
    </lineage>
</organism>
<dbReference type="InterPro" id="IPR001611">
    <property type="entry name" value="Leu-rich_rpt"/>
</dbReference>
<evidence type="ECO:0000256" key="3">
    <source>
        <dbReference type="ARBA" id="ARBA00022527"/>
    </source>
</evidence>
<evidence type="ECO:0000256" key="2">
    <source>
        <dbReference type="ARBA" id="ARBA00012513"/>
    </source>
</evidence>
<dbReference type="RefSeq" id="XP_003290422.1">
    <property type="nucleotide sequence ID" value="XM_003290374.1"/>
</dbReference>
<keyword evidence="6" id="KW-0677">Repeat</keyword>
<dbReference type="Gene3D" id="3.40.50.300">
    <property type="entry name" value="P-loop containing nucleotide triphosphate hydrolases"/>
    <property type="match status" value="1"/>
</dbReference>
<dbReference type="SUPFAM" id="SSF46785">
    <property type="entry name" value="Winged helix' DNA-binding domain"/>
    <property type="match status" value="2"/>
</dbReference>
<dbReference type="GO" id="GO:0007165">
    <property type="term" value="P:signal transduction"/>
    <property type="evidence" value="ECO:0000318"/>
    <property type="project" value="GO_Central"/>
</dbReference>
<dbReference type="VEuPathDB" id="AmoebaDB:DICPUDRAFT_56686"/>
<dbReference type="PRINTS" id="PR00109">
    <property type="entry name" value="TYRKINASE"/>
</dbReference>
<dbReference type="PROSITE" id="PS51450">
    <property type="entry name" value="LRR"/>
    <property type="match status" value="4"/>
</dbReference>
<evidence type="ECO:0000256" key="9">
    <source>
        <dbReference type="ARBA" id="ARBA00022840"/>
    </source>
</evidence>
<dbReference type="InterPro" id="IPR057263">
    <property type="entry name" value="COR-B"/>
</dbReference>
<proteinExistence type="inferred from homology"/>
<dbReference type="Gene3D" id="3.30.310.200">
    <property type="match status" value="1"/>
</dbReference>
<dbReference type="InterPro" id="IPR000591">
    <property type="entry name" value="DEP_dom"/>
</dbReference>
<dbReference type="InterPro" id="IPR011009">
    <property type="entry name" value="Kinase-like_dom_sf"/>
</dbReference>
<dbReference type="InterPro" id="IPR001245">
    <property type="entry name" value="Ser-Thr/Tyr_kinase_cat_dom"/>
</dbReference>
<dbReference type="Pfam" id="PF08477">
    <property type="entry name" value="Roc"/>
    <property type="match status" value="1"/>
</dbReference>
<feature type="region of interest" description="Disordered" evidence="14">
    <location>
        <begin position="1348"/>
        <end position="1383"/>
    </location>
</feature>